<dbReference type="InterPro" id="IPR001789">
    <property type="entry name" value="Sig_transdc_resp-reg_receiver"/>
</dbReference>
<feature type="domain" description="Response regulatory" evidence="2">
    <location>
        <begin position="6"/>
        <end position="131"/>
    </location>
</feature>
<dbReference type="PROSITE" id="PS50110">
    <property type="entry name" value="RESPONSE_REGULATORY"/>
    <property type="match status" value="1"/>
</dbReference>
<evidence type="ECO:0000256" key="1">
    <source>
        <dbReference type="PROSITE-ProRule" id="PRU00169"/>
    </source>
</evidence>
<dbReference type="SUPFAM" id="SSF52172">
    <property type="entry name" value="CheY-like"/>
    <property type="match status" value="1"/>
</dbReference>
<sequence length="131" mass="14697">MKSFDLVYVVEDDAITSKITELRLRQHAAFGQVQRYPNGQPALEALLRAAAQRAKLPDLILLDLNMPVMDGWEFLDALAVQAWQELMRVCVLTSSIQPDDIAKAHAYAEVKGYFIKPLSAMLLDQLVQQLA</sequence>
<dbReference type="Proteomes" id="UP000177506">
    <property type="component" value="Unassembled WGS sequence"/>
</dbReference>
<name>A0A1G1SU73_9BACT</name>
<reference evidence="3 4" key="1">
    <citation type="submission" date="2016-08" db="EMBL/GenBank/DDBJ databases">
        <title>Hymenobacter coccineus sp. nov., Hymenobacter lapidarius sp. nov. and Hymenobacter glacialis sp. nov., isolated from Antarctic soil.</title>
        <authorList>
            <person name="Sedlacek I."/>
            <person name="Kralova S."/>
            <person name="Kyrova K."/>
            <person name="Maslanova I."/>
            <person name="Stankova E."/>
            <person name="Vrbovska V."/>
            <person name="Nemec M."/>
            <person name="Bartak M."/>
            <person name="Svec P."/>
            <person name="Busse H.-J."/>
            <person name="Pantucek R."/>
        </authorList>
    </citation>
    <scope>NUCLEOTIDE SEQUENCE [LARGE SCALE GENOMIC DNA]</scope>
    <source>
        <strain evidence="3 4">CCM 8649</strain>
    </source>
</reference>
<organism evidence="3 4">
    <name type="scientific">Hymenobacter coccineus</name>
    <dbReference type="NCBI Taxonomy" id="1908235"/>
    <lineage>
        <taxon>Bacteria</taxon>
        <taxon>Pseudomonadati</taxon>
        <taxon>Bacteroidota</taxon>
        <taxon>Cytophagia</taxon>
        <taxon>Cytophagales</taxon>
        <taxon>Hymenobacteraceae</taxon>
        <taxon>Hymenobacter</taxon>
    </lineage>
</organism>
<dbReference type="OrthoDB" id="673128at2"/>
<dbReference type="InterPro" id="IPR052893">
    <property type="entry name" value="TCS_response_regulator"/>
</dbReference>
<dbReference type="PANTHER" id="PTHR44520">
    <property type="entry name" value="RESPONSE REGULATOR RCP1-RELATED"/>
    <property type="match status" value="1"/>
</dbReference>
<dbReference type="EMBL" id="MDZA01000436">
    <property type="protein sequence ID" value="OGX82153.1"/>
    <property type="molecule type" value="Genomic_DNA"/>
</dbReference>
<evidence type="ECO:0000313" key="3">
    <source>
        <dbReference type="EMBL" id="OGX82153.1"/>
    </source>
</evidence>
<feature type="modified residue" description="4-aspartylphosphate" evidence="1">
    <location>
        <position position="63"/>
    </location>
</feature>
<keyword evidence="1" id="KW-0597">Phosphoprotein</keyword>
<keyword evidence="4" id="KW-1185">Reference proteome</keyword>
<dbReference type="PANTHER" id="PTHR44520:SF2">
    <property type="entry name" value="RESPONSE REGULATOR RCP1"/>
    <property type="match status" value="1"/>
</dbReference>
<dbReference type="GO" id="GO:0000160">
    <property type="term" value="P:phosphorelay signal transduction system"/>
    <property type="evidence" value="ECO:0007669"/>
    <property type="project" value="InterPro"/>
</dbReference>
<protein>
    <recommendedName>
        <fullName evidence="2">Response regulatory domain-containing protein</fullName>
    </recommendedName>
</protein>
<dbReference type="SMART" id="SM00448">
    <property type="entry name" value="REC"/>
    <property type="match status" value="1"/>
</dbReference>
<gene>
    <name evidence="3" type="ORF">BEN49_14400</name>
</gene>
<dbReference type="Gene3D" id="3.40.50.2300">
    <property type="match status" value="1"/>
</dbReference>
<dbReference type="InterPro" id="IPR011006">
    <property type="entry name" value="CheY-like_superfamily"/>
</dbReference>
<dbReference type="RefSeq" id="WP_070746773.1">
    <property type="nucleotide sequence ID" value="NZ_MDZA01000436.1"/>
</dbReference>
<dbReference type="Pfam" id="PF00072">
    <property type="entry name" value="Response_reg"/>
    <property type="match status" value="1"/>
</dbReference>
<accession>A0A1G1SU73</accession>
<evidence type="ECO:0000259" key="2">
    <source>
        <dbReference type="PROSITE" id="PS50110"/>
    </source>
</evidence>
<comment type="caution">
    <text evidence="3">The sequence shown here is derived from an EMBL/GenBank/DDBJ whole genome shotgun (WGS) entry which is preliminary data.</text>
</comment>
<proteinExistence type="predicted"/>
<dbReference type="AlphaFoldDB" id="A0A1G1SU73"/>
<evidence type="ECO:0000313" key="4">
    <source>
        <dbReference type="Proteomes" id="UP000177506"/>
    </source>
</evidence>